<organism evidence="1">
    <name type="scientific">Arundo donax</name>
    <name type="common">Giant reed</name>
    <name type="synonym">Donax arundinaceus</name>
    <dbReference type="NCBI Taxonomy" id="35708"/>
    <lineage>
        <taxon>Eukaryota</taxon>
        <taxon>Viridiplantae</taxon>
        <taxon>Streptophyta</taxon>
        <taxon>Embryophyta</taxon>
        <taxon>Tracheophyta</taxon>
        <taxon>Spermatophyta</taxon>
        <taxon>Magnoliopsida</taxon>
        <taxon>Liliopsida</taxon>
        <taxon>Poales</taxon>
        <taxon>Poaceae</taxon>
        <taxon>PACMAD clade</taxon>
        <taxon>Arundinoideae</taxon>
        <taxon>Arundineae</taxon>
        <taxon>Arundo</taxon>
    </lineage>
</organism>
<evidence type="ECO:0000313" key="1">
    <source>
        <dbReference type="EMBL" id="JAD98989.1"/>
    </source>
</evidence>
<protein>
    <submittedName>
        <fullName evidence="1">Uncharacterized protein</fullName>
    </submittedName>
</protein>
<dbReference type="EMBL" id="GBRH01198906">
    <property type="protein sequence ID" value="JAD98989.1"/>
    <property type="molecule type" value="Transcribed_RNA"/>
</dbReference>
<reference evidence="1" key="1">
    <citation type="submission" date="2014-09" db="EMBL/GenBank/DDBJ databases">
        <authorList>
            <person name="Magalhaes I.L.F."/>
            <person name="Oliveira U."/>
            <person name="Santos F.R."/>
            <person name="Vidigal T.H.D.A."/>
            <person name="Brescovit A.D."/>
            <person name="Santos A.J."/>
        </authorList>
    </citation>
    <scope>NUCLEOTIDE SEQUENCE</scope>
    <source>
        <tissue evidence="1">Shoot tissue taken approximately 20 cm above the soil surface</tissue>
    </source>
</reference>
<proteinExistence type="predicted"/>
<name>A0A0A9EDZ4_ARUDO</name>
<reference evidence="1" key="2">
    <citation type="journal article" date="2015" name="Data Brief">
        <title>Shoot transcriptome of the giant reed, Arundo donax.</title>
        <authorList>
            <person name="Barrero R.A."/>
            <person name="Guerrero F.D."/>
            <person name="Moolhuijzen P."/>
            <person name="Goolsby J.A."/>
            <person name="Tidwell J."/>
            <person name="Bellgard S.E."/>
            <person name="Bellgard M.I."/>
        </authorList>
    </citation>
    <scope>NUCLEOTIDE SEQUENCE</scope>
    <source>
        <tissue evidence="1">Shoot tissue taken approximately 20 cm above the soil surface</tissue>
    </source>
</reference>
<sequence>MRARFYECMAWYRHDAESDRKCESKWQESRWLQWTKELPWPTTMGPASLNVKLECRIIWGKRKENLGESFPWPSFFTLFSMLMHTH</sequence>
<accession>A0A0A9EDZ4</accession>
<dbReference type="AlphaFoldDB" id="A0A0A9EDZ4"/>